<name>A0ABQ9HGW8_9NEOP</name>
<evidence type="ECO:0000313" key="3">
    <source>
        <dbReference type="Proteomes" id="UP001159363"/>
    </source>
</evidence>
<evidence type="ECO:0000313" key="2">
    <source>
        <dbReference type="EMBL" id="KAJ8883480.1"/>
    </source>
</evidence>
<feature type="compositionally biased region" description="Basic and acidic residues" evidence="1">
    <location>
        <begin position="1"/>
        <end position="19"/>
    </location>
</feature>
<comment type="caution">
    <text evidence="2">The sequence shown here is derived from an EMBL/GenBank/DDBJ whole genome shotgun (WGS) entry which is preliminary data.</text>
</comment>
<reference evidence="2 3" key="1">
    <citation type="submission" date="2023-02" db="EMBL/GenBank/DDBJ databases">
        <title>LHISI_Scaffold_Assembly.</title>
        <authorList>
            <person name="Stuart O.P."/>
            <person name="Cleave R."/>
            <person name="Magrath M.J.L."/>
            <person name="Mikheyev A.S."/>
        </authorList>
    </citation>
    <scope>NUCLEOTIDE SEQUENCE [LARGE SCALE GENOMIC DNA]</scope>
    <source>
        <strain evidence="2">Daus_M_001</strain>
        <tissue evidence="2">Leg muscle</tissue>
    </source>
</reference>
<feature type="compositionally biased region" description="Low complexity" evidence="1">
    <location>
        <begin position="356"/>
        <end position="365"/>
    </location>
</feature>
<organism evidence="2 3">
    <name type="scientific">Dryococelus australis</name>
    <dbReference type="NCBI Taxonomy" id="614101"/>
    <lineage>
        <taxon>Eukaryota</taxon>
        <taxon>Metazoa</taxon>
        <taxon>Ecdysozoa</taxon>
        <taxon>Arthropoda</taxon>
        <taxon>Hexapoda</taxon>
        <taxon>Insecta</taxon>
        <taxon>Pterygota</taxon>
        <taxon>Neoptera</taxon>
        <taxon>Polyneoptera</taxon>
        <taxon>Phasmatodea</taxon>
        <taxon>Verophasmatodea</taxon>
        <taxon>Anareolatae</taxon>
        <taxon>Phasmatidae</taxon>
        <taxon>Eurycanthinae</taxon>
        <taxon>Dryococelus</taxon>
    </lineage>
</organism>
<dbReference type="EMBL" id="JARBHB010000005">
    <property type="protein sequence ID" value="KAJ8883480.1"/>
    <property type="molecule type" value="Genomic_DNA"/>
</dbReference>
<keyword evidence="3" id="KW-1185">Reference proteome</keyword>
<proteinExistence type="predicted"/>
<evidence type="ECO:0000256" key="1">
    <source>
        <dbReference type="SAM" id="MobiDB-lite"/>
    </source>
</evidence>
<feature type="region of interest" description="Disordered" evidence="1">
    <location>
        <begin position="346"/>
        <end position="365"/>
    </location>
</feature>
<feature type="region of interest" description="Disordered" evidence="1">
    <location>
        <begin position="1"/>
        <end position="57"/>
    </location>
</feature>
<gene>
    <name evidence="2" type="ORF">PR048_015324</name>
</gene>
<protein>
    <submittedName>
        <fullName evidence="2">Uncharacterized protein</fullName>
    </submittedName>
</protein>
<dbReference type="Proteomes" id="UP001159363">
    <property type="component" value="Chromosome 4"/>
</dbReference>
<sequence>MEQLRNARAEKRETPEKTRRPVVSSGTIPTCENPGVTRSRIEPCTPPWSEASSLTTQPPRSLIEKNIQRCSALSHQWRREESPPPSIHPLFNLLCHSVTADWCCMLFAVATARGKLKALIRRLTMGDQIVQPANRILHCLMLAITDFHSAVHLSRCSYSIARNSATHSLTNSSALRAVTLIPRLPWPPGRINAPRVTLRRRLARFVKRCFPVTHQPQYDVYSTNIGAAVAQWLAHSPPTTAIRVRSSVGSLPDFRMLESCWTMPLAGGFSRSTPVSPALAFQRRSVIGSHFMSCPGMTGTYGSQLESPSLGAEATTYNIVVPSEDAQKTVEDYSPPTQANRVRSRIFTSGNRAERSSPSSLHSRASPYSPHFTLIGSQDLDAPSTVLTQTYTTNIPKGIAVRLTVMELKFLVAVHYLCTQQEPVTTVQPRDHSQASSKGHITHVLTSCDVTCRATFYWWKCELASNSTQLTPAYRLFMVKQKTECWKHTRVSRDEKLVERERCFKLFLALIMRGSAGPTRVVLAQHSGEENDALGSLPSDSPVEPGRRHVYVDVGVTGITTGGSKFSEGDAPCSSLVAGAPCHDVDDEQSSCVTSTCMSRAYREILLDVPDHSQHALCKDTRLSTYIDNDINTDLPRV</sequence>
<accession>A0ABQ9HGW8</accession>